<reference evidence="3 4" key="1">
    <citation type="submission" date="2017-04" db="EMBL/GenBank/DDBJ databases">
        <title>Comparative genome analysis of Subtercola boreus.</title>
        <authorList>
            <person name="Cho Y.-J."/>
            <person name="Cho A."/>
            <person name="Kim O.-S."/>
            <person name="Lee J.-I."/>
        </authorList>
    </citation>
    <scope>NUCLEOTIDE SEQUENCE [LARGE SCALE GENOMIC DNA]</scope>
    <source>
        <strain evidence="3 4">P27444</strain>
    </source>
</reference>
<dbReference type="RefSeq" id="WP_116282865.1">
    <property type="nucleotide sequence ID" value="NZ_NBXA01000020.1"/>
</dbReference>
<dbReference type="Proteomes" id="UP000256709">
    <property type="component" value="Unassembled WGS sequence"/>
</dbReference>
<keyword evidence="2" id="KW-1133">Transmembrane helix</keyword>
<evidence type="ECO:0000313" key="4">
    <source>
        <dbReference type="Proteomes" id="UP000256709"/>
    </source>
</evidence>
<organism evidence="3 4">
    <name type="scientific">Subtercola boreus</name>
    <dbReference type="NCBI Taxonomy" id="120213"/>
    <lineage>
        <taxon>Bacteria</taxon>
        <taxon>Bacillati</taxon>
        <taxon>Actinomycetota</taxon>
        <taxon>Actinomycetes</taxon>
        <taxon>Micrococcales</taxon>
        <taxon>Microbacteriaceae</taxon>
        <taxon>Subtercola</taxon>
    </lineage>
</organism>
<keyword evidence="2" id="KW-0812">Transmembrane</keyword>
<feature type="transmembrane region" description="Helical" evidence="2">
    <location>
        <begin position="104"/>
        <end position="124"/>
    </location>
</feature>
<dbReference type="EMBL" id="NBXA01000020">
    <property type="protein sequence ID" value="RFA12923.1"/>
    <property type="molecule type" value="Genomic_DNA"/>
</dbReference>
<comment type="caution">
    <text evidence="3">The sequence shown here is derived from an EMBL/GenBank/DDBJ whole genome shotgun (WGS) entry which is preliminary data.</text>
</comment>
<sequence>MSRTDLLVSPSRQAAELSARQAAPAKGCRFASNCSCVFAPAEPAEPRERTLTGKTAESAGSSNFSRDTVTEIEAEVAVLLQRGWKVASADEHTVVLTRQRTMPFCVNVALLLVTGFLWSIYMIARARHPKIETTTLNY</sequence>
<dbReference type="AlphaFoldDB" id="A0A3E0VU79"/>
<gene>
    <name evidence="3" type="ORF">B7R21_08710</name>
</gene>
<feature type="region of interest" description="Disordered" evidence="1">
    <location>
        <begin position="43"/>
        <end position="64"/>
    </location>
</feature>
<evidence type="ECO:0000256" key="2">
    <source>
        <dbReference type="SAM" id="Phobius"/>
    </source>
</evidence>
<accession>A0A3E0VU79</accession>
<feature type="compositionally biased region" description="Polar residues" evidence="1">
    <location>
        <begin position="52"/>
        <end position="64"/>
    </location>
</feature>
<keyword evidence="2" id="KW-0472">Membrane</keyword>
<name>A0A3E0VU79_9MICO</name>
<proteinExistence type="predicted"/>
<protein>
    <submittedName>
        <fullName evidence="3">Uncharacterized protein</fullName>
    </submittedName>
</protein>
<evidence type="ECO:0000313" key="3">
    <source>
        <dbReference type="EMBL" id="RFA12923.1"/>
    </source>
</evidence>
<evidence type="ECO:0000256" key="1">
    <source>
        <dbReference type="SAM" id="MobiDB-lite"/>
    </source>
</evidence>
<dbReference type="OrthoDB" id="5121771at2"/>